<protein>
    <submittedName>
        <fullName evidence="1">Uncharacterized protein</fullName>
    </submittedName>
</protein>
<dbReference type="EMBL" id="ATBY01000002">
    <property type="protein sequence ID" value="EPD70891.1"/>
    <property type="molecule type" value="Genomic_DNA"/>
</dbReference>
<organism evidence="1 2">
    <name type="scientific">Corynebacterium pyruviciproducens ATCC BAA-1742</name>
    <dbReference type="NCBI Taxonomy" id="1125779"/>
    <lineage>
        <taxon>Bacteria</taxon>
        <taxon>Bacillati</taxon>
        <taxon>Actinomycetota</taxon>
        <taxon>Actinomycetes</taxon>
        <taxon>Mycobacteriales</taxon>
        <taxon>Corynebacteriaceae</taxon>
        <taxon>Corynebacterium</taxon>
    </lineage>
</organism>
<sequence>MDEILFVDVFDGRHDYVGTRREIVAALLAAVDPETVDLMALAAAVHDVEPLDVMVTQVGDEPF</sequence>
<gene>
    <name evidence="1" type="ORF">HMPREF1219_00186</name>
</gene>
<proteinExistence type="predicted"/>
<evidence type="ECO:0000313" key="1">
    <source>
        <dbReference type="EMBL" id="EPD70891.1"/>
    </source>
</evidence>
<dbReference type="HOGENOM" id="CLU_2878288_0_0_11"/>
<name>S2Z398_9CORY</name>
<reference evidence="1 2" key="1">
    <citation type="submission" date="2013-05" db="EMBL/GenBank/DDBJ databases">
        <title>The Genome Sequence of Corynebacterium pyruviciproducens 1773O (ATCC BAA-1742).</title>
        <authorList>
            <consortium name="The Broad Institute Genomics Platform"/>
            <person name="Earl A."/>
            <person name="Ward D."/>
            <person name="Feldgarden M."/>
            <person name="Gevers D."/>
            <person name="Tong J."/>
            <person name="Walker B."/>
            <person name="Young S."/>
            <person name="Zeng Q."/>
            <person name="Gargeya S."/>
            <person name="Fitzgerald M."/>
            <person name="Haas B."/>
            <person name="Abouelleil A."/>
            <person name="Allen A.W."/>
            <person name="Alvarado L."/>
            <person name="Arachchi H.M."/>
            <person name="Berlin A.M."/>
            <person name="Chapman S.B."/>
            <person name="Gainer-Dewar J."/>
            <person name="Goldberg J."/>
            <person name="Griggs A."/>
            <person name="Gujja S."/>
            <person name="Hansen M."/>
            <person name="Howarth C."/>
            <person name="Imamovic A."/>
            <person name="Ireland A."/>
            <person name="Larimer J."/>
            <person name="McCowan C."/>
            <person name="Murphy C."/>
            <person name="Pearson M."/>
            <person name="Poon T.W."/>
            <person name="Priest M."/>
            <person name="Roberts A."/>
            <person name="Saif S."/>
            <person name="Shea T."/>
            <person name="Sisk P."/>
            <person name="Sykes S."/>
            <person name="Wortman J."/>
            <person name="Nusbaum C."/>
            <person name="Birren B."/>
        </authorList>
    </citation>
    <scope>NUCLEOTIDE SEQUENCE [LARGE SCALE GENOMIC DNA]</scope>
    <source>
        <strain evidence="1 2">ATCC BAA-1742</strain>
    </source>
</reference>
<dbReference type="AlphaFoldDB" id="S2Z398"/>
<accession>S2Z398</accession>
<dbReference type="RefSeq" id="WP_016457110.1">
    <property type="nucleotide sequence ID" value="NZ_KE150446.1"/>
</dbReference>
<dbReference type="PATRIC" id="fig|1125779.3.peg.176"/>
<dbReference type="Proteomes" id="UP000014408">
    <property type="component" value="Unassembled WGS sequence"/>
</dbReference>
<evidence type="ECO:0000313" key="2">
    <source>
        <dbReference type="Proteomes" id="UP000014408"/>
    </source>
</evidence>
<comment type="caution">
    <text evidence="1">The sequence shown here is derived from an EMBL/GenBank/DDBJ whole genome shotgun (WGS) entry which is preliminary data.</text>
</comment>
<keyword evidence="2" id="KW-1185">Reference proteome</keyword>